<evidence type="ECO:0000313" key="2">
    <source>
        <dbReference type="Proteomes" id="UP000799776"/>
    </source>
</evidence>
<reference evidence="1" key="1">
    <citation type="journal article" date="2020" name="Stud. Mycol.">
        <title>101 Dothideomycetes genomes: a test case for predicting lifestyles and emergence of pathogens.</title>
        <authorList>
            <person name="Haridas S."/>
            <person name="Albert R."/>
            <person name="Binder M."/>
            <person name="Bloem J."/>
            <person name="Labutti K."/>
            <person name="Salamov A."/>
            <person name="Andreopoulos B."/>
            <person name="Baker S."/>
            <person name="Barry K."/>
            <person name="Bills G."/>
            <person name="Bluhm B."/>
            <person name="Cannon C."/>
            <person name="Castanera R."/>
            <person name="Culley D."/>
            <person name="Daum C."/>
            <person name="Ezra D."/>
            <person name="Gonzalez J."/>
            <person name="Henrissat B."/>
            <person name="Kuo A."/>
            <person name="Liang C."/>
            <person name="Lipzen A."/>
            <person name="Lutzoni F."/>
            <person name="Magnuson J."/>
            <person name="Mondo S."/>
            <person name="Nolan M."/>
            <person name="Ohm R."/>
            <person name="Pangilinan J."/>
            <person name="Park H.-J."/>
            <person name="Ramirez L."/>
            <person name="Alfaro M."/>
            <person name="Sun H."/>
            <person name="Tritt A."/>
            <person name="Yoshinaga Y."/>
            <person name="Zwiers L.-H."/>
            <person name="Turgeon B."/>
            <person name="Goodwin S."/>
            <person name="Spatafora J."/>
            <person name="Crous P."/>
            <person name="Grigoriev I."/>
        </authorList>
    </citation>
    <scope>NUCLEOTIDE SEQUENCE</scope>
    <source>
        <strain evidence="1">CBS 121410</strain>
    </source>
</reference>
<gene>
    <name evidence="1" type="ORF">K490DRAFT_58902</name>
</gene>
<evidence type="ECO:0000313" key="1">
    <source>
        <dbReference type="EMBL" id="KAF2085289.1"/>
    </source>
</evidence>
<comment type="caution">
    <text evidence="1">The sequence shown here is derived from an EMBL/GenBank/DDBJ whole genome shotgun (WGS) entry which is preliminary data.</text>
</comment>
<dbReference type="AlphaFoldDB" id="A0A9P4LVG0"/>
<proteinExistence type="predicted"/>
<dbReference type="Proteomes" id="UP000799776">
    <property type="component" value="Unassembled WGS sequence"/>
</dbReference>
<sequence>MFMLERLSRWLEKVKVGVLSGLPLPTPTCTVSSSRHHHGKTRISIQPPPVQLMKRLWWNPRQVRQSETVPAVPPRAHVCCILEDGDESGIAGGVWLSSNGLAVDRLSTLDALSAPAGLCAAATRRARLGCLGGFSPSPMARRHVVQGQGDGVRDGVTGSAIRQSRRAGTVTVRLRAAESLSLGVRSLSLDLESLAECRRRQNMYLEWRVRVRVRVVVVEEGQDVANTYPRSSSIIIPAYSSVHSPLSIDWSAEIIPAHLPKEALLRAVPAYA</sequence>
<organism evidence="1 2">
    <name type="scientific">Saccharata proteae CBS 121410</name>
    <dbReference type="NCBI Taxonomy" id="1314787"/>
    <lineage>
        <taxon>Eukaryota</taxon>
        <taxon>Fungi</taxon>
        <taxon>Dikarya</taxon>
        <taxon>Ascomycota</taxon>
        <taxon>Pezizomycotina</taxon>
        <taxon>Dothideomycetes</taxon>
        <taxon>Dothideomycetes incertae sedis</taxon>
        <taxon>Botryosphaeriales</taxon>
        <taxon>Saccharataceae</taxon>
        <taxon>Saccharata</taxon>
    </lineage>
</organism>
<dbReference type="EMBL" id="ML978732">
    <property type="protein sequence ID" value="KAF2085289.1"/>
    <property type="molecule type" value="Genomic_DNA"/>
</dbReference>
<accession>A0A9P4LVG0</accession>
<keyword evidence="2" id="KW-1185">Reference proteome</keyword>
<protein>
    <submittedName>
        <fullName evidence="1">Uncharacterized protein</fullName>
    </submittedName>
</protein>
<name>A0A9P4LVG0_9PEZI</name>